<feature type="region of interest" description="Disordered" evidence="1">
    <location>
        <begin position="124"/>
        <end position="172"/>
    </location>
</feature>
<sequence length="324" mass="36343">MYLRTIEGWQVANSKSNGHLENAYRANESAAWLVALSAVVFCVFMVRKSASDEISKTALHRTSASLKGSTQSDLTSRRSTKERKKSLENRPTNKSCLCKLLNILFCNCICCRCCRCCCCRKRKKSRGSLSPQDPLSPQLSKSPENKSDEKNRRNDALKKGDVPSPSRELRSPPERKRSCLCRFIRWLCCCKEKDLQRSPSPENVEANVPTKKQKGKRCCLCRMVCLLCSYIWCCLCCRRKKKTETKQQKKSPESKPSLFESTYEVTPGYETALTKKAWEEEGDGGAASVEISKIDNVSTSTAVEIGTSTVSRSPEGVSIRSVMS</sequence>
<dbReference type="Proteomes" id="UP000030764">
    <property type="component" value="Unassembled WGS sequence"/>
</dbReference>
<name>A0A085M0W3_9BILA</name>
<keyword evidence="4" id="KW-1185">Reference proteome</keyword>
<evidence type="ECO:0000256" key="1">
    <source>
        <dbReference type="SAM" id="MobiDB-lite"/>
    </source>
</evidence>
<gene>
    <name evidence="2" type="ORF">M513_08297</name>
    <name evidence="3" type="ORF">M514_08297</name>
</gene>
<evidence type="ECO:0000313" key="4">
    <source>
        <dbReference type="Proteomes" id="UP000030764"/>
    </source>
</evidence>
<reference evidence="2 4" key="1">
    <citation type="journal article" date="2014" name="Nat. Genet.">
        <title>Genome and transcriptome of the porcine whipworm Trichuris suis.</title>
        <authorList>
            <person name="Jex A.R."/>
            <person name="Nejsum P."/>
            <person name="Schwarz E.M."/>
            <person name="Hu L."/>
            <person name="Young N.D."/>
            <person name="Hall R.S."/>
            <person name="Korhonen P.K."/>
            <person name="Liao S."/>
            <person name="Thamsborg S."/>
            <person name="Xia J."/>
            <person name="Xu P."/>
            <person name="Wang S."/>
            <person name="Scheerlinck J.P."/>
            <person name="Hofmann A."/>
            <person name="Sternberg P.W."/>
            <person name="Wang J."/>
            <person name="Gasser R.B."/>
        </authorList>
    </citation>
    <scope>NUCLEOTIDE SEQUENCE [LARGE SCALE GENOMIC DNA]</scope>
    <source>
        <strain evidence="3">DCEP-RM93F</strain>
        <strain evidence="2">DCEP-RM93M</strain>
    </source>
</reference>
<dbReference type="AlphaFoldDB" id="A0A085M0W3"/>
<feature type="compositionally biased region" description="Polar residues" evidence="1">
    <location>
        <begin position="65"/>
        <end position="74"/>
    </location>
</feature>
<dbReference type="EMBL" id="KL367500">
    <property type="protein sequence ID" value="KFD68939.1"/>
    <property type="molecule type" value="Genomic_DNA"/>
</dbReference>
<feature type="compositionally biased region" description="Basic and acidic residues" evidence="1">
    <location>
        <begin position="143"/>
        <end position="172"/>
    </location>
</feature>
<proteinExistence type="predicted"/>
<dbReference type="EMBL" id="KL363247">
    <property type="protein sequence ID" value="KFD50859.1"/>
    <property type="molecule type" value="Genomic_DNA"/>
</dbReference>
<feature type="region of interest" description="Disordered" evidence="1">
    <location>
        <begin position="65"/>
        <end position="86"/>
    </location>
</feature>
<organism evidence="2 4">
    <name type="scientific">Trichuris suis</name>
    <name type="common">pig whipworm</name>
    <dbReference type="NCBI Taxonomy" id="68888"/>
    <lineage>
        <taxon>Eukaryota</taxon>
        <taxon>Metazoa</taxon>
        <taxon>Ecdysozoa</taxon>
        <taxon>Nematoda</taxon>
        <taxon>Enoplea</taxon>
        <taxon>Dorylaimia</taxon>
        <taxon>Trichinellida</taxon>
        <taxon>Trichuridae</taxon>
        <taxon>Trichuris</taxon>
    </lineage>
</organism>
<evidence type="ECO:0000313" key="3">
    <source>
        <dbReference type="EMBL" id="KFD68939.1"/>
    </source>
</evidence>
<accession>A0A085M0W3</accession>
<feature type="compositionally biased region" description="Polar residues" evidence="1">
    <location>
        <begin position="127"/>
        <end position="142"/>
    </location>
</feature>
<dbReference type="Proteomes" id="UP000030758">
    <property type="component" value="Unassembled WGS sequence"/>
</dbReference>
<protein>
    <submittedName>
        <fullName evidence="2">Uncharacterized protein</fullName>
    </submittedName>
</protein>
<evidence type="ECO:0000313" key="2">
    <source>
        <dbReference type="EMBL" id="KFD50859.1"/>
    </source>
</evidence>